<dbReference type="NCBIfam" id="NF010733">
    <property type="entry name" value="PRK14135.1"/>
    <property type="match status" value="1"/>
</dbReference>
<dbReference type="GO" id="GO:0005737">
    <property type="term" value="C:cytoplasm"/>
    <property type="evidence" value="ECO:0007669"/>
    <property type="project" value="UniProtKB-SubCell"/>
</dbReference>
<dbReference type="InterPro" id="IPR036388">
    <property type="entry name" value="WH-like_DNA-bd_sf"/>
</dbReference>
<dbReference type="Pfam" id="PF21982">
    <property type="entry name" value="RecX_HTH1"/>
    <property type="match status" value="1"/>
</dbReference>
<organism evidence="10 11">
    <name type="scientific">Leuconostoc gelidum subsp. gelidum</name>
    <dbReference type="NCBI Taxonomy" id="1607839"/>
    <lineage>
        <taxon>Bacteria</taxon>
        <taxon>Bacillati</taxon>
        <taxon>Bacillota</taxon>
        <taxon>Bacilli</taxon>
        <taxon>Lactobacillales</taxon>
        <taxon>Lactobacillaceae</taxon>
        <taxon>Leuconostoc</taxon>
        <taxon>Leuconostoc gelidum group</taxon>
    </lineage>
</organism>
<gene>
    <name evidence="6 10" type="primary">recX</name>
    <name evidence="10" type="ORF">KII88_01135</name>
</gene>
<sequence length="265" mass="30189">MKTITKIATQKKSGRYSIDLDKQFAFGVSESVLIKYGLAKGRELDDTLIEQIKHDDEIAKAFNTAINYLGHALRTIKQVKQKLTEKEISEDIQAQAIAQLKELGYLDDANYAMHYVSTKKLISPKGPNTIKMDLKQAGILEDDIEVALASYTYEEQIEIAQKMAIKFANTYKLESTRAKQQKIIQALANKGFSFDIGQTVVSELDVGNDDTTELDNVKRQAEKLWHRYRNEPVSQRQYKTKSHLYTKGYNREVIDIIMLALESES</sequence>
<comment type="caution">
    <text evidence="10">The sequence shown here is derived from an EMBL/GenBank/DDBJ whole genome shotgun (WGS) entry which is preliminary data.</text>
</comment>
<keyword evidence="5 6" id="KW-0963">Cytoplasm</keyword>
<dbReference type="Pfam" id="PF02631">
    <property type="entry name" value="RecX_HTH2"/>
    <property type="match status" value="1"/>
</dbReference>
<accession>A0AB35FXK1</accession>
<dbReference type="Gene3D" id="1.10.10.10">
    <property type="entry name" value="Winged helix-like DNA-binding domain superfamily/Winged helix DNA-binding domain"/>
    <property type="match status" value="4"/>
</dbReference>
<comment type="function">
    <text evidence="1 6">Modulates RecA activity.</text>
</comment>
<evidence type="ECO:0000256" key="4">
    <source>
        <dbReference type="ARBA" id="ARBA00018111"/>
    </source>
</evidence>
<evidence type="ECO:0000259" key="9">
    <source>
        <dbReference type="Pfam" id="PF21982"/>
    </source>
</evidence>
<feature type="domain" description="RecX second three-helical" evidence="7">
    <location>
        <begin position="107"/>
        <end position="148"/>
    </location>
</feature>
<evidence type="ECO:0000313" key="11">
    <source>
        <dbReference type="Proteomes" id="UP000727071"/>
    </source>
</evidence>
<evidence type="ECO:0000256" key="5">
    <source>
        <dbReference type="ARBA" id="ARBA00022490"/>
    </source>
</evidence>
<dbReference type="InterPro" id="IPR053926">
    <property type="entry name" value="RecX_HTH_1st"/>
</dbReference>
<protein>
    <recommendedName>
        <fullName evidence="4 6">Regulatory protein RecX</fullName>
    </recommendedName>
</protein>
<dbReference type="Pfam" id="PF21981">
    <property type="entry name" value="RecX_HTH3"/>
    <property type="match status" value="2"/>
</dbReference>
<comment type="subcellular location">
    <subcellularLocation>
        <location evidence="2 6">Cytoplasm</location>
    </subcellularLocation>
</comment>
<dbReference type="HAMAP" id="MF_01114">
    <property type="entry name" value="RecX"/>
    <property type="match status" value="1"/>
</dbReference>
<dbReference type="InterPro" id="IPR053924">
    <property type="entry name" value="RecX_HTH_2nd"/>
</dbReference>
<dbReference type="PANTHER" id="PTHR33602:SF1">
    <property type="entry name" value="REGULATORY PROTEIN RECX FAMILY PROTEIN"/>
    <property type="match status" value="1"/>
</dbReference>
<dbReference type="Proteomes" id="UP000727071">
    <property type="component" value="Unassembled WGS sequence"/>
</dbReference>
<dbReference type="EMBL" id="JAHBFV010000003">
    <property type="protein sequence ID" value="MBZ6015148.1"/>
    <property type="molecule type" value="Genomic_DNA"/>
</dbReference>
<evidence type="ECO:0000313" key="10">
    <source>
        <dbReference type="EMBL" id="MBZ6015148.1"/>
    </source>
</evidence>
<dbReference type="RefSeq" id="WP_224155209.1">
    <property type="nucleotide sequence ID" value="NZ_JAHBFV010000003.1"/>
</dbReference>
<evidence type="ECO:0000256" key="3">
    <source>
        <dbReference type="ARBA" id="ARBA00009695"/>
    </source>
</evidence>
<dbReference type="AlphaFoldDB" id="A0AB35FXK1"/>
<dbReference type="InterPro" id="IPR003783">
    <property type="entry name" value="Regulatory_RecX"/>
</dbReference>
<comment type="similarity">
    <text evidence="3 6">Belongs to the RecX family.</text>
</comment>
<reference evidence="10" key="1">
    <citation type="submission" date="2021-05" db="EMBL/GenBank/DDBJ databases">
        <title>Pangenome of Leuconostoc gelidum warrants species status for Leuconostoc gelidum subsp. gasicomitatum.</title>
        <authorList>
            <person name="Johansson P."/>
            <person name="Sade E."/>
            <person name="Hultman J."/>
            <person name="Auvinen P."/>
            <person name="Bjorkroth J."/>
        </authorList>
    </citation>
    <scope>NUCLEOTIDE SEQUENCE</scope>
    <source>
        <strain evidence="10">C220d</strain>
    </source>
</reference>
<dbReference type="GO" id="GO:0006282">
    <property type="term" value="P:regulation of DNA repair"/>
    <property type="evidence" value="ECO:0007669"/>
    <property type="project" value="UniProtKB-UniRule"/>
</dbReference>
<evidence type="ECO:0000259" key="8">
    <source>
        <dbReference type="Pfam" id="PF21981"/>
    </source>
</evidence>
<evidence type="ECO:0000256" key="6">
    <source>
        <dbReference type="HAMAP-Rule" id="MF_01114"/>
    </source>
</evidence>
<evidence type="ECO:0000259" key="7">
    <source>
        <dbReference type="Pfam" id="PF02631"/>
    </source>
</evidence>
<feature type="domain" description="RecX third three-helical" evidence="8">
    <location>
        <begin position="154"/>
        <end position="199"/>
    </location>
</feature>
<evidence type="ECO:0000256" key="2">
    <source>
        <dbReference type="ARBA" id="ARBA00004496"/>
    </source>
</evidence>
<evidence type="ECO:0000256" key="1">
    <source>
        <dbReference type="ARBA" id="ARBA00003529"/>
    </source>
</evidence>
<name>A0AB35FXK1_LEUGE</name>
<feature type="domain" description="RecX third three-helical" evidence="8">
    <location>
        <begin position="213"/>
        <end position="255"/>
    </location>
</feature>
<feature type="domain" description="RecX first three-helical" evidence="9">
    <location>
        <begin position="61"/>
        <end position="100"/>
    </location>
</feature>
<proteinExistence type="inferred from homology"/>
<dbReference type="InterPro" id="IPR053925">
    <property type="entry name" value="RecX_HTH_3rd"/>
</dbReference>
<dbReference type="PANTHER" id="PTHR33602">
    <property type="entry name" value="REGULATORY PROTEIN RECX FAMILY PROTEIN"/>
    <property type="match status" value="1"/>
</dbReference>